<organism evidence="2 3">
    <name type="scientific">Pararge aegeria aegeria</name>
    <dbReference type="NCBI Taxonomy" id="348720"/>
    <lineage>
        <taxon>Eukaryota</taxon>
        <taxon>Metazoa</taxon>
        <taxon>Ecdysozoa</taxon>
        <taxon>Arthropoda</taxon>
        <taxon>Hexapoda</taxon>
        <taxon>Insecta</taxon>
        <taxon>Pterygota</taxon>
        <taxon>Neoptera</taxon>
        <taxon>Endopterygota</taxon>
        <taxon>Lepidoptera</taxon>
        <taxon>Glossata</taxon>
        <taxon>Ditrysia</taxon>
        <taxon>Papilionoidea</taxon>
        <taxon>Nymphalidae</taxon>
        <taxon>Satyrinae</taxon>
        <taxon>Satyrini</taxon>
        <taxon>Parargina</taxon>
        <taxon>Pararge</taxon>
    </lineage>
</organism>
<comment type="caution">
    <text evidence="2">The sequence shown here is derived from an EMBL/GenBank/DDBJ whole genome shotgun (WGS) entry which is preliminary data.</text>
</comment>
<sequence>MVCNVILRVAPEHWITWRYVFVGKEVTRPNDHDQSLPPDQTRDNSEIINSQNLKNPKAQKKVLRPAFDVHIPTTPDRTQ</sequence>
<evidence type="ECO:0000256" key="1">
    <source>
        <dbReference type="SAM" id="MobiDB-lite"/>
    </source>
</evidence>
<accession>A0A8S4RGZ1</accession>
<reference evidence="2" key="1">
    <citation type="submission" date="2022-03" db="EMBL/GenBank/DDBJ databases">
        <authorList>
            <person name="Lindestad O."/>
        </authorList>
    </citation>
    <scope>NUCLEOTIDE SEQUENCE</scope>
</reference>
<feature type="region of interest" description="Disordered" evidence="1">
    <location>
        <begin position="28"/>
        <end position="79"/>
    </location>
</feature>
<dbReference type="AlphaFoldDB" id="A0A8S4RGZ1"/>
<protein>
    <submittedName>
        <fullName evidence="2">Jg21249 protein</fullName>
    </submittedName>
</protein>
<dbReference type="EMBL" id="CAKXAJ010025208">
    <property type="protein sequence ID" value="CAH2236489.1"/>
    <property type="molecule type" value="Genomic_DNA"/>
</dbReference>
<feature type="compositionally biased region" description="Basic and acidic residues" evidence="1">
    <location>
        <begin position="28"/>
        <end position="45"/>
    </location>
</feature>
<evidence type="ECO:0000313" key="2">
    <source>
        <dbReference type="EMBL" id="CAH2236489.1"/>
    </source>
</evidence>
<name>A0A8S4RGZ1_9NEOP</name>
<gene>
    <name evidence="2" type="primary">jg21249</name>
    <name evidence="2" type="ORF">PAEG_LOCUS13864</name>
</gene>
<keyword evidence="3" id="KW-1185">Reference proteome</keyword>
<proteinExistence type="predicted"/>
<dbReference type="Proteomes" id="UP000838756">
    <property type="component" value="Unassembled WGS sequence"/>
</dbReference>
<evidence type="ECO:0000313" key="3">
    <source>
        <dbReference type="Proteomes" id="UP000838756"/>
    </source>
</evidence>